<evidence type="ECO:0000256" key="1">
    <source>
        <dbReference type="ARBA" id="ARBA00022649"/>
    </source>
</evidence>
<dbReference type="InterPro" id="IPR035093">
    <property type="entry name" value="RelE/ParE_toxin_dom_sf"/>
</dbReference>
<dbReference type="EMBL" id="WJWF01000049">
    <property type="protein sequence ID" value="MRL38826.1"/>
    <property type="molecule type" value="Genomic_DNA"/>
</dbReference>
<protein>
    <submittedName>
        <fullName evidence="2">Type II toxin-antitoxin system RelE/ParE family toxin</fullName>
    </submittedName>
</protein>
<dbReference type="Pfam" id="PF05016">
    <property type="entry name" value="ParE_toxin"/>
    <property type="match status" value="1"/>
</dbReference>
<name>A0A9J6S6U5_KLEPN</name>
<keyword evidence="1" id="KW-1277">Toxin-antitoxin system</keyword>
<accession>A0A9J6S6U5</accession>
<dbReference type="RefSeq" id="WP_114260075.1">
    <property type="nucleotide sequence ID" value="NZ_CAXOCO010000009.1"/>
</dbReference>
<gene>
    <name evidence="2" type="ORF">GJJ18_25975</name>
</gene>
<dbReference type="InterPro" id="IPR007712">
    <property type="entry name" value="RelE/ParE_toxin"/>
</dbReference>
<comment type="caution">
    <text evidence="2">The sequence shown here is derived from an EMBL/GenBank/DDBJ whole genome shotgun (WGS) entry which is preliminary data.</text>
</comment>
<sequence length="111" mass="12688">MNKTVVTIEYTQTVKTCIDQIIGYLERVQVEPKSTIADILEQFESKVSEFPLGCQVCPELLKIGVTKYRECNTQGGYRVLYSVDGEIVTAHAILSYRQDIKQLLFRRLIQA</sequence>
<organism evidence="2">
    <name type="scientific">Klebsiella pneumoniae</name>
    <dbReference type="NCBI Taxonomy" id="573"/>
    <lineage>
        <taxon>Bacteria</taxon>
        <taxon>Pseudomonadati</taxon>
        <taxon>Pseudomonadota</taxon>
        <taxon>Gammaproteobacteria</taxon>
        <taxon>Enterobacterales</taxon>
        <taxon>Enterobacteriaceae</taxon>
        <taxon>Klebsiella/Raoultella group</taxon>
        <taxon>Klebsiella</taxon>
        <taxon>Klebsiella pneumoniae complex</taxon>
    </lineage>
</organism>
<proteinExistence type="predicted"/>
<evidence type="ECO:0000313" key="2">
    <source>
        <dbReference type="EMBL" id="MRL38826.1"/>
    </source>
</evidence>
<dbReference type="Gene3D" id="3.30.2310.20">
    <property type="entry name" value="RelE-like"/>
    <property type="match status" value="1"/>
</dbReference>
<dbReference type="AlphaFoldDB" id="A0A9J6S6U5"/>
<reference evidence="2" key="1">
    <citation type="submission" date="2019-10" db="EMBL/GenBank/DDBJ databases">
        <title>Molecular typing, antibiotic resistance determination and virulence profiling for 36 multidrug-resistant clinical Klebsiella pneumoniae isolates using second- and third-generation sequencing.</title>
        <authorList>
            <person name="Shelenkov A."/>
            <person name="Mikhaylova Y."/>
            <person name="Yanushevich Y."/>
            <person name="Samoilov A."/>
            <person name="Petrova L."/>
            <person name="Fomina V."/>
            <person name="Gusarov V."/>
            <person name="Zamyatin M."/>
            <person name="Shagin D."/>
        </authorList>
    </citation>
    <scope>NUCLEOTIDE SEQUENCE [LARGE SCALE GENOMIC DNA]</scope>
    <source>
        <strain evidence="2">CriePir115</strain>
    </source>
</reference>